<evidence type="ECO:0000313" key="1">
    <source>
        <dbReference type="EMBL" id="OLF96125.1"/>
    </source>
</evidence>
<reference evidence="1 2" key="1">
    <citation type="journal article" date="2016" name="Front. Microbiol.">
        <title>High-Level Heat Resistance of Spores of Bacillus amyloliquefaciens and Bacillus licheniformis Results from the Presence of a spoVA Operon in a Tn1546 Transposon.</title>
        <authorList>
            <person name="Berendsen E.M."/>
            <person name="Koning R.A."/>
            <person name="Boekhorst J."/>
            <person name="de Jong A."/>
            <person name="Kuipers O.P."/>
            <person name="Wells-Bennik M.H."/>
        </authorList>
    </citation>
    <scope>NUCLEOTIDE SEQUENCE [LARGE SCALE GENOMIC DNA]</scope>
    <source>
        <strain evidence="1 2">B4121</strain>
    </source>
</reference>
<comment type="caution">
    <text evidence="1">The sequence shown here is derived from an EMBL/GenBank/DDBJ whole genome shotgun (WGS) entry which is preliminary data.</text>
</comment>
<organism evidence="1 2">
    <name type="scientific">Bacillus paralicheniformis</name>
    <dbReference type="NCBI Taxonomy" id="1648923"/>
    <lineage>
        <taxon>Bacteria</taxon>
        <taxon>Bacillati</taxon>
        <taxon>Bacillota</taxon>
        <taxon>Bacilli</taxon>
        <taxon>Bacillales</taxon>
        <taxon>Bacillaceae</taxon>
        <taxon>Bacillus</taxon>
    </lineage>
</organism>
<evidence type="ECO:0000313" key="2">
    <source>
        <dbReference type="Proteomes" id="UP000185604"/>
    </source>
</evidence>
<sequence>MIYYRWIFGEKQVVFDVKKKMLCQPAFSFSPRQALLL</sequence>
<proteinExistence type="predicted"/>
<dbReference type="Proteomes" id="UP000185604">
    <property type="component" value="Unassembled WGS sequence"/>
</dbReference>
<gene>
    <name evidence="1" type="ORF">B4121_1121</name>
</gene>
<name>A0A7Z0WZU5_9BACI</name>
<dbReference type="AlphaFoldDB" id="A0A7Z0WZU5"/>
<dbReference type="EMBL" id="LKPO01000007">
    <property type="protein sequence ID" value="OLF96125.1"/>
    <property type="molecule type" value="Genomic_DNA"/>
</dbReference>
<accession>A0A7Z0WZU5</accession>
<protein>
    <submittedName>
        <fullName evidence="1">Uncharacterized protein</fullName>
    </submittedName>
</protein>